<proteinExistence type="predicted"/>
<dbReference type="Pfam" id="PF06304">
    <property type="entry name" value="DUF1048"/>
    <property type="match status" value="1"/>
</dbReference>
<keyword evidence="2" id="KW-1185">Reference proteome</keyword>
<accession>A0A4R7FR61</accession>
<comment type="caution">
    <text evidence="1">The sequence shown here is derived from an EMBL/GenBank/DDBJ whole genome shotgun (WGS) entry which is preliminary data.</text>
</comment>
<dbReference type="Proteomes" id="UP000295344">
    <property type="component" value="Unassembled WGS sequence"/>
</dbReference>
<dbReference type="InterPro" id="IPR008316">
    <property type="entry name" value="UCP029876"/>
</dbReference>
<sequence length="122" mass="13913">MWIEKLTGPLEQKKQYRRQQARLDALAEPYRAAARAVQRYIMVSGGIVDGETLVRIQGDFVDLWERAAVDGTPVRQIVGDDPAEFANDFVAAYTGRRWMDKERQRLSDAIDATDATRSEPER</sequence>
<dbReference type="SUPFAM" id="SSF158560">
    <property type="entry name" value="BH3980-like"/>
    <property type="match status" value="1"/>
</dbReference>
<gene>
    <name evidence="1" type="ORF">CLV52_0818</name>
</gene>
<dbReference type="GO" id="GO:0003677">
    <property type="term" value="F:DNA binding"/>
    <property type="evidence" value="ECO:0007669"/>
    <property type="project" value="UniProtKB-KW"/>
</dbReference>
<name>A0A4R7FR61_9MICO</name>
<dbReference type="AlphaFoldDB" id="A0A4R7FR61"/>
<dbReference type="OrthoDB" id="8083683at2"/>
<organism evidence="1 2">
    <name type="scientific">Amnibacterium kyonggiense</name>
    <dbReference type="NCBI Taxonomy" id="595671"/>
    <lineage>
        <taxon>Bacteria</taxon>
        <taxon>Bacillati</taxon>
        <taxon>Actinomycetota</taxon>
        <taxon>Actinomycetes</taxon>
        <taxon>Micrococcales</taxon>
        <taxon>Microbacteriaceae</taxon>
        <taxon>Amnibacterium</taxon>
    </lineage>
</organism>
<protein>
    <submittedName>
        <fullName evidence="1">DNA-binding ferritin-like protein (Dps family)</fullName>
    </submittedName>
</protein>
<dbReference type="RefSeq" id="WP_133765000.1">
    <property type="nucleotide sequence ID" value="NZ_BAAARP010000001.1"/>
</dbReference>
<reference evidence="1 2" key="1">
    <citation type="submission" date="2019-03" db="EMBL/GenBank/DDBJ databases">
        <title>Genomic Encyclopedia of Archaeal and Bacterial Type Strains, Phase II (KMG-II): from individual species to whole genera.</title>
        <authorList>
            <person name="Goeker M."/>
        </authorList>
    </citation>
    <scope>NUCLEOTIDE SEQUENCE [LARGE SCALE GENOMIC DNA]</scope>
    <source>
        <strain evidence="1 2">DSM 24782</strain>
    </source>
</reference>
<dbReference type="Gene3D" id="1.10.1900.10">
    <property type="entry name" value="c-terminal domain of poly(a) binding protein"/>
    <property type="match status" value="1"/>
</dbReference>
<evidence type="ECO:0000313" key="1">
    <source>
        <dbReference type="EMBL" id="TDS80263.1"/>
    </source>
</evidence>
<evidence type="ECO:0000313" key="2">
    <source>
        <dbReference type="Proteomes" id="UP000295344"/>
    </source>
</evidence>
<keyword evidence="1" id="KW-0238">DNA-binding</keyword>
<dbReference type="EMBL" id="SOAM01000001">
    <property type="protein sequence ID" value="TDS80263.1"/>
    <property type="molecule type" value="Genomic_DNA"/>
</dbReference>